<dbReference type="Proteomes" id="UP000005384">
    <property type="component" value="Unassembled WGS sequence"/>
</dbReference>
<organism evidence="3 4">
    <name type="scientific">Hungatella hathewayi WAL-18680</name>
    <dbReference type="NCBI Taxonomy" id="742737"/>
    <lineage>
        <taxon>Bacteria</taxon>
        <taxon>Bacillati</taxon>
        <taxon>Bacillota</taxon>
        <taxon>Clostridia</taxon>
        <taxon>Lachnospirales</taxon>
        <taxon>Lachnospiraceae</taxon>
        <taxon>Hungatella</taxon>
    </lineage>
</organism>
<feature type="transmembrane region" description="Helical" evidence="1">
    <location>
        <begin position="6"/>
        <end position="25"/>
    </location>
</feature>
<dbReference type="InterPro" id="IPR029787">
    <property type="entry name" value="Nucleotide_cyclase"/>
</dbReference>
<dbReference type="OrthoDB" id="9805474at2"/>
<keyword evidence="1" id="KW-1133">Transmembrane helix</keyword>
<dbReference type="InterPro" id="IPR043128">
    <property type="entry name" value="Rev_trsase/Diguanyl_cyclase"/>
</dbReference>
<evidence type="ECO:0000313" key="3">
    <source>
        <dbReference type="EMBL" id="EHI61103.1"/>
    </source>
</evidence>
<feature type="transmembrane region" description="Helical" evidence="1">
    <location>
        <begin position="37"/>
        <end position="57"/>
    </location>
</feature>
<sequence length="388" mass="44410">MSRALIHANIYLLPVIVLFIISQDVKKSLPRNLNTHFFIVLVWQTIGMMVLETCSWVPDGEMWEGARMLVWVCNILYAMLYAGFAFSWFVYIYSRIPGVENLLENRKKLRLLSIPVLISCLVLIMTPWTHWVFWVNENNSYERGPYYIAPYLFISGYMLTAIVLSFLQRRRVTRAGEKQECVRLAVYAMIPIAGLVLQLLDYKFWSAWPFTALAILTIYVSMQNGQITTDGLTGLNNRRQLEKYLLSRCDMNDGKLWCLIILDVDDFKSINDVYGHIVGDKVLCRVAKVLKAAYGNTDSFLARFGGDEFVVVASCDGAEKAKDVLQLFYDKLEESNRQAAKPLRVTLSAGYACYDGVRVNDRHSLMKAADEAMYREKQRKKAGDCMPA</sequence>
<feature type="transmembrane region" description="Helical" evidence="1">
    <location>
        <begin position="146"/>
        <end position="168"/>
    </location>
</feature>
<feature type="domain" description="GGDEF" evidence="2">
    <location>
        <begin position="255"/>
        <end position="388"/>
    </location>
</feature>
<dbReference type="EMBL" id="ADLN01000008">
    <property type="protein sequence ID" value="EHI61103.1"/>
    <property type="molecule type" value="Genomic_DNA"/>
</dbReference>
<evidence type="ECO:0000256" key="1">
    <source>
        <dbReference type="SAM" id="Phobius"/>
    </source>
</evidence>
<feature type="transmembrane region" description="Helical" evidence="1">
    <location>
        <begin position="180"/>
        <end position="199"/>
    </location>
</feature>
<protein>
    <recommendedName>
        <fullName evidence="2">GGDEF domain-containing protein</fullName>
    </recommendedName>
</protein>
<dbReference type="Pfam" id="PF00990">
    <property type="entry name" value="GGDEF"/>
    <property type="match status" value="1"/>
</dbReference>
<keyword evidence="1" id="KW-0812">Transmembrane</keyword>
<gene>
    <name evidence="3" type="ORF">HMPREF9473_00917</name>
</gene>
<feature type="transmembrane region" description="Helical" evidence="1">
    <location>
        <begin position="205"/>
        <end position="222"/>
    </location>
</feature>
<dbReference type="SMART" id="SM00267">
    <property type="entry name" value="GGDEF"/>
    <property type="match status" value="1"/>
</dbReference>
<dbReference type="NCBIfam" id="TIGR00254">
    <property type="entry name" value="GGDEF"/>
    <property type="match status" value="1"/>
</dbReference>
<dbReference type="RefSeq" id="WP_006778903.1">
    <property type="nucleotide sequence ID" value="NZ_CP040506.1"/>
</dbReference>
<dbReference type="Gene3D" id="3.30.70.270">
    <property type="match status" value="1"/>
</dbReference>
<dbReference type="PANTHER" id="PTHR45138:SF9">
    <property type="entry name" value="DIGUANYLATE CYCLASE DGCM-RELATED"/>
    <property type="match status" value="1"/>
</dbReference>
<name>G5IBP0_9FIRM</name>
<dbReference type="AlphaFoldDB" id="G5IBP0"/>
<dbReference type="GO" id="GO:0052621">
    <property type="term" value="F:diguanylate cyclase activity"/>
    <property type="evidence" value="ECO:0007669"/>
    <property type="project" value="TreeGrafter"/>
</dbReference>
<dbReference type="PATRIC" id="fig|742737.3.peg.916"/>
<keyword evidence="1" id="KW-0472">Membrane</keyword>
<dbReference type="SUPFAM" id="SSF55073">
    <property type="entry name" value="Nucleotide cyclase"/>
    <property type="match status" value="1"/>
</dbReference>
<dbReference type="HOGENOM" id="CLU_058778_0_0_9"/>
<feature type="transmembrane region" description="Helical" evidence="1">
    <location>
        <begin position="69"/>
        <end position="93"/>
    </location>
</feature>
<feature type="transmembrane region" description="Helical" evidence="1">
    <location>
        <begin position="114"/>
        <end position="134"/>
    </location>
</feature>
<reference evidence="3 4" key="1">
    <citation type="submission" date="2011-08" db="EMBL/GenBank/DDBJ databases">
        <title>The Genome Sequence of Clostridium hathewayi WAL-18680.</title>
        <authorList>
            <consortium name="The Broad Institute Genome Sequencing Platform"/>
            <person name="Earl A."/>
            <person name="Ward D."/>
            <person name="Feldgarden M."/>
            <person name="Gevers D."/>
            <person name="Finegold S.M."/>
            <person name="Summanen P.H."/>
            <person name="Molitoris D.R."/>
            <person name="Song M."/>
            <person name="Daigneault M."/>
            <person name="Allen-Vercoe E."/>
            <person name="Young S.K."/>
            <person name="Zeng Q."/>
            <person name="Gargeya S."/>
            <person name="Fitzgerald M."/>
            <person name="Haas B."/>
            <person name="Abouelleil A."/>
            <person name="Alvarado L."/>
            <person name="Arachchi H.M."/>
            <person name="Berlin A."/>
            <person name="Brown A."/>
            <person name="Chapman S.B."/>
            <person name="Chen Z."/>
            <person name="Dunbar C."/>
            <person name="Freedman E."/>
            <person name="Gearin G."/>
            <person name="Gellesch M."/>
            <person name="Goldberg J."/>
            <person name="Griggs A."/>
            <person name="Gujja S."/>
            <person name="Heiman D."/>
            <person name="Howarth C."/>
            <person name="Larson L."/>
            <person name="Lui A."/>
            <person name="MacDonald P.J.P."/>
            <person name="Montmayeur A."/>
            <person name="Murphy C."/>
            <person name="Neiman D."/>
            <person name="Pearson M."/>
            <person name="Priest M."/>
            <person name="Roberts A."/>
            <person name="Saif S."/>
            <person name="Shea T."/>
            <person name="Shenoy N."/>
            <person name="Sisk P."/>
            <person name="Stolte C."/>
            <person name="Sykes S."/>
            <person name="Wortman J."/>
            <person name="Nusbaum C."/>
            <person name="Birren B."/>
        </authorList>
    </citation>
    <scope>NUCLEOTIDE SEQUENCE [LARGE SCALE GENOMIC DNA]</scope>
    <source>
        <strain evidence="3 4">WAL-18680</strain>
    </source>
</reference>
<dbReference type="InterPro" id="IPR050469">
    <property type="entry name" value="Diguanylate_Cyclase"/>
</dbReference>
<evidence type="ECO:0000259" key="2">
    <source>
        <dbReference type="PROSITE" id="PS50887"/>
    </source>
</evidence>
<comment type="caution">
    <text evidence="3">The sequence shown here is derived from an EMBL/GenBank/DDBJ whole genome shotgun (WGS) entry which is preliminary data.</text>
</comment>
<accession>G5IBP0</accession>
<keyword evidence="4" id="KW-1185">Reference proteome</keyword>
<dbReference type="CDD" id="cd01949">
    <property type="entry name" value="GGDEF"/>
    <property type="match status" value="1"/>
</dbReference>
<dbReference type="InterPro" id="IPR000160">
    <property type="entry name" value="GGDEF_dom"/>
</dbReference>
<evidence type="ECO:0000313" key="4">
    <source>
        <dbReference type="Proteomes" id="UP000005384"/>
    </source>
</evidence>
<proteinExistence type="predicted"/>
<dbReference type="PROSITE" id="PS50887">
    <property type="entry name" value="GGDEF"/>
    <property type="match status" value="1"/>
</dbReference>
<dbReference type="PANTHER" id="PTHR45138">
    <property type="entry name" value="REGULATORY COMPONENTS OF SENSORY TRANSDUCTION SYSTEM"/>
    <property type="match status" value="1"/>
</dbReference>